<dbReference type="InterPro" id="IPR058752">
    <property type="entry name" value="RDRP_C_head"/>
</dbReference>
<feature type="domain" description="RDRP C-terminal head" evidence="10">
    <location>
        <begin position="1025"/>
        <end position="1181"/>
    </location>
</feature>
<dbReference type="GO" id="GO:0030422">
    <property type="term" value="P:siRNA processing"/>
    <property type="evidence" value="ECO:0007669"/>
    <property type="project" value="TreeGrafter"/>
</dbReference>
<keyword evidence="4 8" id="KW-0548">Nucleotidyltransferase</keyword>
<evidence type="ECO:0000256" key="3">
    <source>
        <dbReference type="ARBA" id="ARBA00022679"/>
    </source>
</evidence>
<organism evidence="11 12">
    <name type="scientific">Varroa destructor</name>
    <name type="common">Honeybee mite</name>
    <dbReference type="NCBI Taxonomy" id="109461"/>
    <lineage>
        <taxon>Eukaryota</taxon>
        <taxon>Metazoa</taxon>
        <taxon>Ecdysozoa</taxon>
        <taxon>Arthropoda</taxon>
        <taxon>Chelicerata</taxon>
        <taxon>Arachnida</taxon>
        <taxon>Acari</taxon>
        <taxon>Parasitiformes</taxon>
        <taxon>Mesostigmata</taxon>
        <taxon>Gamasina</taxon>
        <taxon>Dermanyssoidea</taxon>
        <taxon>Varroidae</taxon>
        <taxon>Varroa</taxon>
    </lineage>
</organism>
<evidence type="ECO:0000256" key="2">
    <source>
        <dbReference type="ARBA" id="ARBA00022484"/>
    </source>
</evidence>
<keyword evidence="12" id="KW-1185">Reference proteome</keyword>
<comment type="catalytic activity">
    <reaction evidence="7 8">
        <text>RNA(n) + a ribonucleoside 5'-triphosphate = RNA(n+1) + diphosphate</text>
        <dbReference type="Rhea" id="RHEA:21248"/>
        <dbReference type="Rhea" id="RHEA-COMP:14527"/>
        <dbReference type="Rhea" id="RHEA-COMP:17342"/>
        <dbReference type="ChEBI" id="CHEBI:33019"/>
        <dbReference type="ChEBI" id="CHEBI:61557"/>
        <dbReference type="ChEBI" id="CHEBI:140395"/>
        <dbReference type="EC" id="2.7.7.48"/>
    </reaction>
</comment>
<evidence type="ECO:0000256" key="4">
    <source>
        <dbReference type="ARBA" id="ARBA00022695"/>
    </source>
</evidence>
<feature type="domain" description="RDRP core" evidence="9">
    <location>
        <begin position="442"/>
        <end position="1008"/>
    </location>
</feature>
<dbReference type="InterPro" id="IPR057596">
    <property type="entry name" value="RDRP_core"/>
</dbReference>
<evidence type="ECO:0000256" key="1">
    <source>
        <dbReference type="ARBA" id="ARBA00005762"/>
    </source>
</evidence>
<dbReference type="GO" id="GO:0003723">
    <property type="term" value="F:RNA binding"/>
    <property type="evidence" value="ECO:0007669"/>
    <property type="project" value="UniProtKB-KW"/>
</dbReference>
<evidence type="ECO:0000256" key="5">
    <source>
        <dbReference type="ARBA" id="ARBA00022884"/>
    </source>
</evidence>
<dbReference type="GO" id="GO:0003968">
    <property type="term" value="F:RNA-directed RNA polymerase activity"/>
    <property type="evidence" value="ECO:0007669"/>
    <property type="project" value="UniProtKB-KW"/>
</dbReference>
<dbReference type="OrthoDB" id="6513042at2759"/>
<evidence type="ECO:0000259" key="10">
    <source>
        <dbReference type="Pfam" id="PF26253"/>
    </source>
</evidence>
<dbReference type="RefSeq" id="XP_022666952.1">
    <property type="nucleotide sequence ID" value="XM_022811217.1"/>
</dbReference>
<keyword evidence="3 8" id="KW-0808">Transferase</keyword>
<dbReference type="GO" id="GO:0031380">
    <property type="term" value="C:nuclear RNA-directed RNA polymerase complex"/>
    <property type="evidence" value="ECO:0007669"/>
    <property type="project" value="TreeGrafter"/>
</dbReference>
<dbReference type="Pfam" id="PF26253">
    <property type="entry name" value="RdRP_head"/>
    <property type="match status" value="1"/>
</dbReference>
<evidence type="ECO:0000256" key="7">
    <source>
        <dbReference type="ARBA" id="ARBA00048744"/>
    </source>
</evidence>
<dbReference type="InParanoid" id="A0A7M7KHS2"/>
<dbReference type="InterPro" id="IPR007855">
    <property type="entry name" value="RDRP"/>
</dbReference>
<dbReference type="GeneID" id="111252784"/>
<dbReference type="EnsemblMetazoa" id="XM_022811217">
    <property type="protein sequence ID" value="XP_022666952"/>
    <property type="gene ID" value="LOC111252784"/>
</dbReference>
<dbReference type="PANTHER" id="PTHR23079">
    <property type="entry name" value="RNA-DEPENDENT RNA POLYMERASE"/>
    <property type="match status" value="1"/>
</dbReference>
<dbReference type="PANTHER" id="PTHR23079:SF55">
    <property type="entry name" value="RNA-DIRECTED RNA POLYMERASE"/>
    <property type="match status" value="1"/>
</dbReference>
<reference evidence="11" key="1">
    <citation type="submission" date="2021-01" db="UniProtKB">
        <authorList>
            <consortium name="EnsemblMetazoa"/>
        </authorList>
    </citation>
    <scope>IDENTIFICATION</scope>
</reference>
<dbReference type="Proteomes" id="UP000594260">
    <property type="component" value="Unplaced"/>
</dbReference>
<keyword evidence="6" id="KW-0943">RNA-mediated gene silencing</keyword>
<evidence type="ECO:0000313" key="12">
    <source>
        <dbReference type="Proteomes" id="UP000594260"/>
    </source>
</evidence>
<dbReference type="KEGG" id="vde:111252784"/>
<protein>
    <recommendedName>
        <fullName evidence="8">RNA-dependent RNA polymerase</fullName>
        <ecNumber evidence="8">2.7.7.48</ecNumber>
    </recommendedName>
</protein>
<keyword evidence="5 8" id="KW-0694">RNA-binding</keyword>
<evidence type="ECO:0000256" key="8">
    <source>
        <dbReference type="RuleBase" id="RU363098"/>
    </source>
</evidence>
<evidence type="ECO:0000259" key="9">
    <source>
        <dbReference type="Pfam" id="PF05183"/>
    </source>
</evidence>
<sequence length="1499" mass="168865">MEKRRCKMERSAFIQQQPRLSPTNFIAKNSTSYELQFTKASGPNLDLMVQFHGDVQLHLALIEDFLEQHDGVRSATLREVARKPEPKFYEDSTYVVLYRVQLECCNFTPEQCRRRLLERWCAEVPLWAQLSNPPAPLSGGAVAVSWERSHEVQLCHLSIGNLVGSSLYLEHHRLSGLSSVVWDHCSQVLSAFVERPGVGVLRLSVRYSQIRHLLVTFQDRNHAHILLHLHTVALVSFVDSTQLEAQMSIGEVSLEDVTAYQRKHDLDSIDACFPSTSEFGACLTLNLMARAGSETLSKLFNRVGRKVGHYGEVAYCRVERRLLPSAERIRLYTTRDAFVQLLATFEIKYAVSAVFSWSDEVIDQLYAYGRVREVLEQIRKLEAVSPRALGLALRDICTSLENGAIVDFDSALQLQFEFHDANEGPVPGMTVAGTVYVRRVFVTPTRLILRFPNLHTQNRILRHFDSEFAIRVSFRDDNLDKLTFSVLSMRDKLQFLNHVVGSHIRNGITIGGRRYMYVAASSSQLRDHGVWFYASDLAGFDAASIRQWMGDFSNISNVATRVARMGQCFSSTQETVEVPPAEELHEDDIWHPDSVHPISQQPYCFSDGCGKISPELLQEVWNSLPHITAQRPSALQIRYRGCKGMVCLDPRLQGRQLVLRRSMVKFECLSNRKLEVIKWSAPMNMFLNRPLIAILEHHGIKADVFVRLELEMIIAMADSLVCEASALRVLTNFVKTPIPFGGLAEMGWQLVHDPFFTAMLFDLLKTALLGLKDKANIAIPANEGRNMLGVVDETGILEYGQVFIQYTEIPYIDIAAARSCIVKGDVVITKCPCLHPGDVRHLVAVDVPELRHIRDCVVFPSRGKAPHPFEMSGSDLDGDEYICIWKPELIFTNNVEPHLYEDKSTHGGAAFQRPVHEVSFLCSYIANDMIGIISNAHLAWADQSGLLSDMCLALVDKASKALDFAKTGQSVDLHPNEKPGKFPDFMEKGDHKHSYQSNKALGILYRTVRQIMSVNNTRLSQGQRFVPLEVPGWQMFRESAIVAVQRYNKRLADIMEQHGIMSEGEVFSGRIGTLNTFDTSRQEKASVAQLVERQKASLMEDTRELFTAELEEDWALLEARGAEQRRMLRLQKASAWFMAAYVLQQQQQQQQQQQSPEATPGTRSFYSFPWCIAHVILEAKCWLQQTFPSMRTVHELSESRDNILVRVVDERLGLLSAVTSHQRVRAHLTEWLSQLWRRQSEPLAQNTIESIRNDGVVDSIGGTSGKSVCADCFGQIYNSFAETVALPRQLMSVGEYLVAFLEFVACGRCEYPTSCPNSSCTRLFSSDCPLLTVEASKVYVRFAIDKDPCFLGLPCVQGVHRVNNVIVDAPAEKVNISEKFFQFLAEDGGRACSKLLSCWTGVQHISIRMYHRHQPTTHSRGRAAKGQQIGNSVKEDGRGHTLLGGACCSMKVHYCGTDAQIFAMQQVLRSDNLETALIEKKPELLNKEELKLAVIGLGN</sequence>
<dbReference type="EC" id="2.7.7.48" evidence="8"/>
<comment type="similarity">
    <text evidence="1 8">Belongs to the RdRP family.</text>
</comment>
<proteinExistence type="inferred from homology"/>
<evidence type="ECO:0000313" key="11">
    <source>
        <dbReference type="EnsemblMetazoa" id="XP_022666952"/>
    </source>
</evidence>
<evidence type="ECO:0000256" key="6">
    <source>
        <dbReference type="ARBA" id="ARBA00023158"/>
    </source>
</evidence>
<name>A0A7M7KHS2_VARDE</name>
<keyword evidence="2 8" id="KW-0696">RNA-directed RNA polymerase</keyword>
<dbReference type="Pfam" id="PF05183">
    <property type="entry name" value="RdRP"/>
    <property type="match status" value="1"/>
</dbReference>
<accession>A0A7M7KHS2</accession>